<gene>
    <name evidence="1" type="ORF">JQN84_17475</name>
</gene>
<protein>
    <submittedName>
        <fullName evidence="1">Uncharacterized protein</fullName>
    </submittedName>
</protein>
<reference evidence="1 2" key="1">
    <citation type="submission" date="2021-02" db="EMBL/GenBank/DDBJ databases">
        <authorList>
            <person name="Lee D.-H."/>
        </authorList>
    </citation>
    <scope>NUCLEOTIDE SEQUENCE [LARGE SCALE GENOMIC DNA]</scope>
    <source>
        <strain evidence="1 2">MMS20-R2-29</strain>
    </source>
</reference>
<dbReference type="Proteomes" id="UP000809587">
    <property type="component" value="Unassembled WGS sequence"/>
</dbReference>
<sequence>MKPGDVLHLTRAAGPQFVRPVFVRLIKIRAEPCAYHGWTWLDGYRLDEKGNAVARRELYVLKEGVRVVSSHPITTTREAGGSAPRSKL</sequence>
<organism evidence="1 2">
    <name type="scientific">Micromonospora humidisoli</name>
    <dbReference type="NCBI Taxonomy" id="2807622"/>
    <lineage>
        <taxon>Bacteria</taxon>
        <taxon>Bacillati</taxon>
        <taxon>Actinomycetota</taxon>
        <taxon>Actinomycetes</taxon>
        <taxon>Micromonosporales</taxon>
        <taxon>Micromonosporaceae</taxon>
        <taxon>Micromonospora</taxon>
    </lineage>
</organism>
<name>A0ABS2JE02_9ACTN</name>
<evidence type="ECO:0000313" key="2">
    <source>
        <dbReference type="Proteomes" id="UP000809587"/>
    </source>
</evidence>
<comment type="caution">
    <text evidence="1">The sequence shown here is derived from an EMBL/GenBank/DDBJ whole genome shotgun (WGS) entry which is preliminary data.</text>
</comment>
<dbReference type="RefSeq" id="WP_204959406.1">
    <property type="nucleotide sequence ID" value="NZ_JAFEUO010000004.1"/>
</dbReference>
<keyword evidence="2" id="KW-1185">Reference proteome</keyword>
<evidence type="ECO:0000313" key="1">
    <source>
        <dbReference type="EMBL" id="MBM7084310.1"/>
    </source>
</evidence>
<dbReference type="EMBL" id="JAFEUO010000004">
    <property type="protein sequence ID" value="MBM7084310.1"/>
    <property type="molecule type" value="Genomic_DNA"/>
</dbReference>
<accession>A0ABS2JE02</accession>
<proteinExistence type="predicted"/>